<evidence type="ECO:0000313" key="3">
    <source>
        <dbReference type="Proteomes" id="UP000476176"/>
    </source>
</evidence>
<reference evidence="3 4" key="1">
    <citation type="submission" date="2018-09" db="EMBL/GenBank/DDBJ databases">
        <title>Genomic investigation of the strawberry pathogen Phytophthora fragariae indicates pathogenicity is determined by transcriptional variation in three key races.</title>
        <authorList>
            <person name="Adams T.M."/>
            <person name="Armitage A.D."/>
            <person name="Sobczyk M.K."/>
            <person name="Bates H.J."/>
            <person name="Dunwell J.M."/>
            <person name="Nellist C.F."/>
            <person name="Harrison R.J."/>
        </authorList>
    </citation>
    <scope>NUCLEOTIDE SEQUENCE [LARGE SCALE GENOMIC DNA]</scope>
    <source>
        <strain evidence="2 3">BC-23</strain>
        <strain evidence="1 4">ONT-3</strain>
    </source>
</reference>
<organism evidence="1 4">
    <name type="scientific">Phytophthora fragariae</name>
    <dbReference type="NCBI Taxonomy" id="53985"/>
    <lineage>
        <taxon>Eukaryota</taxon>
        <taxon>Sar</taxon>
        <taxon>Stramenopiles</taxon>
        <taxon>Oomycota</taxon>
        <taxon>Peronosporomycetes</taxon>
        <taxon>Peronosporales</taxon>
        <taxon>Peronosporaceae</taxon>
        <taxon>Phytophthora</taxon>
    </lineage>
</organism>
<evidence type="ECO:0000313" key="4">
    <source>
        <dbReference type="Proteomes" id="UP000488956"/>
    </source>
</evidence>
<name>A0A6G0JZH4_9STRA</name>
<evidence type="ECO:0000313" key="1">
    <source>
        <dbReference type="EMBL" id="KAE9071824.1"/>
    </source>
</evidence>
<protein>
    <submittedName>
        <fullName evidence="1">Uncharacterized protein</fullName>
    </submittedName>
</protein>
<sequence>MMASRKPALLPCSTSASMKRGWWCVSSLSLKLATGHSLSGTGCLPLRFILNRARFRGKHVFELGCCS</sequence>
<dbReference type="AlphaFoldDB" id="A0A6G0JZH4"/>
<proteinExistence type="predicted"/>
<dbReference type="EMBL" id="QXFX01003015">
    <property type="protein sequence ID" value="KAE9071824.1"/>
    <property type="molecule type" value="Genomic_DNA"/>
</dbReference>
<dbReference type="EMBL" id="QXGC01007037">
    <property type="protein sequence ID" value="KAE9161128.1"/>
    <property type="molecule type" value="Genomic_DNA"/>
</dbReference>
<comment type="caution">
    <text evidence="1">The sequence shown here is derived from an EMBL/GenBank/DDBJ whole genome shotgun (WGS) entry which is preliminary data.</text>
</comment>
<dbReference type="Proteomes" id="UP000476176">
    <property type="component" value="Unassembled WGS sequence"/>
</dbReference>
<gene>
    <name evidence="2" type="ORF">PF004_g30940</name>
    <name evidence="1" type="ORF">PF010_g25721</name>
</gene>
<accession>A0A6G0JZH4</accession>
<dbReference type="Proteomes" id="UP000488956">
    <property type="component" value="Unassembled WGS sequence"/>
</dbReference>
<evidence type="ECO:0000313" key="2">
    <source>
        <dbReference type="EMBL" id="KAE9161128.1"/>
    </source>
</evidence>